<proteinExistence type="predicted"/>
<reference evidence="2 3" key="1">
    <citation type="journal article" date="2015" name="Stand. Genomic Sci.">
        <title>Genomic Encyclopedia of Bacterial and Archaeal Type Strains, Phase III: the genomes of soil and plant-associated and newly described type strains.</title>
        <authorList>
            <person name="Whitman W.B."/>
            <person name="Woyke T."/>
            <person name="Klenk H.P."/>
            <person name="Zhou Y."/>
            <person name="Lilburn T.G."/>
            <person name="Beck B.J."/>
            <person name="De Vos P."/>
            <person name="Vandamme P."/>
            <person name="Eisen J.A."/>
            <person name="Garrity G."/>
            <person name="Hugenholtz P."/>
            <person name="Kyrpides N.C."/>
        </authorList>
    </citation>
    <scope>NUCLEOTIDE SEQUENCE [LARGE SCALE GENOMIC DNA]</scope>
    <source>
        <strain evidence="2 3">CGMCC 1.5364</strain>
    </source>
</reference>
<keyword evidence="3" id="KW-1185">Reference proteome</keyword>
<evidence type="ECO:0000313" key="3">
    <source>
        <dbReference type="Proteomes" id="UP000316225"/>
    </source>
</evidence>
<evidence type="ECO:0000259" key="1">
    <source>
        <dbReference type="Pfam" id="PF13788"/>
    </source>
</evidence>
<dbReference type="EMBL" id="VLKU01000001">
    <property type="protein sequence ID" value="TWI37975.1"/>
    <property type="molecule type" value="Genomic_DNA"/>
</dbReference>
<feature type="domain" description="DUF4180" evidence="1">
    <location>
        <begin position="9"/>
        <end position="118"/>
    </location>
</feature>
<dbReference type="Pfam" id="PF13788">
    <property type="entry name" value="DUF4180"/>
    <property type="match status" value="1"/>
</dbReference>
<protein>
    <submittedName>
        <fullName evidence="2">Uncharacterized protein DUF4180</fullName>
    </submittedName>
</protein>
<dbReference type="AlphaFoldDB" id="A0A562P0M7"/>
<evidence type="ECO:0000313" key="2">
    <source>
        <dbReference type="EMBL" id="TWI37975.1"/>
    </source>
</evidence>
<dbReference type="RefSeq" id="WP_145395762.1">
    <property type="nucleotide sequence ID" value="NZ_VLKU01000001.1"/>
</dbReference>
<sequence>MSNIIASGQEKFLVLPAEGQPIEKASDANDLLAAAMAAGAAWVVIPIGRLGQEFLQLRTRIAGEFFQKFVTYRIGCAVIGDITDLVAASSALRDFVHETNKGRTILFAPDLDDLLVKLG</sequence>
<dbReference type="InterPro" id="IPR025438">
    <property type="entry name" value="DUF4180"/>
</dbReference>
<accession>A0A562P0M7</accession>
<gene>
    <name evidence="2" type="ORF">IQ24_00108</name>
</gene>
<comment type="caution">
    <text evidence="2">The sequence shown here is derived from an EMBL/GenBank/DDBJ whole genome shotgun (WGS) entry which is preliminary data.</text>
</comment>
<dbReference type="OrthoDB" id="8595425at2"/>
<dbReference type="Proteomes" id="UP000316225">
    <property type="component" value="Unassembled WGS sequence"/>
</dbReference>
<organism evidence="2 3">
    <name type="scientific">Paracoccus sulfuroxidans</name>
    <dbReference type="NCBI Taxonomy" id="384678"/>
    <lineage>
        <taxon>Bacteria</taxon>
        <taxon>Pseudomonadati</taxon>
        <taxon>Pseudomonadota</taxon>
        <taxon>Alphaproteobacteria</taxon>
        <taxon>Rhodobacterales</taxon>
        <taxon>Paracoccaceae</taxon>
        <taxon>Paracoccus</taxon>
    </lineage>
</organism>
<name>A0A562P0M7_9RHOB</name>